<feature type="compositionally biased region" description="Polar residues" evidence="3">
    <location>
        <begin position="772"/>
        <end position="784"/>
    </location>
</feature>
<feature type="compositionally biased region" description="Low complexity" evidence="3">
    <location>
        <begin position="873"/>
        <end position="886"/>
    </location>
</feature>
<feature type="region of interest" description="Disordered" evidence="3">
    <location>
        <begin position="406"/>
        <end position="425"/>
    </location>
</feature>
<feature type="region of interest" description="Disordered" evidence="3">
    <location>
        <begin position="1045"/>
        <end position="1078"/>
    </location>
</feature>
<protein>
    <submittedName>
        <fullName evidence="4">Uncharacterized protein</fullName>
    </submittedName>
</protein>
<evidence type="ECO:0000313" key="4">
    <source>
        <dbReference type="EMBL" id="KAF1945328.1"/>
    </source>
</evidence>
<dbReference type="OrthoDB" id="3946221at2759"/>
<dbReference type="InterPro" id="IPR000637">
    <property type="entry name" value="HMGI/Y_DNA-bd_CS"/>
</dbReference>
<feature type="region of interest" description="Disordered" evidence="3">
    <location>
        <begin position="570"/>
        <end position="938"/>
    </location>
</feature>
<gene>
    <name evidence="4" type="ORF">EJ02DRAFT_451630</name>
</gene>
<dbReference type="EMBL" id="ML976010">
    <property type="protein sequence ID" value="KAF1945328.1"/>
    <property type="molecule type" value="Genomic_DNA"/>
</dbReference>
<evidence type="ECO:0000313" key="5">
    <source>
        <dbReference type="Proteomes" id="UP000800038"/>
    </source>
</evidence>
<name>A0A6A5SZJ6_9PLEO</name>
<evidence type="ECO:0000256" key="1">
    <source>
        <dbReference type="ARBA" id="ARBA00004123"/>
    </source>
</evidence>
<feature type="compositionally biased region" description="Polar residues" evidence="3">
    <location>
        <begin position="1054"/>
        <end position="1064"/>
    </location>
</feature>
<dbReference type="GO" id="GO:0006355">
    <property type="term" value="P:regulation of DNA-templated transcription"/>
    <property type="evidence" value="ECO:0007669"/>
    <property type="project" value="InterPro"/>
</dbReference>
<feature type="compositionally biased region" description="Polar residues" evidence="3">
    <location>
        <begin position="325"/>
        <end position="343"/>
    </location>
</feature>
<dbReference type="GO" id="GO:0003677">
    <property type="term" value="F:DNA binding"/>
    <property type="evidence" value="ECO:0007669"/>
    <property type="project" value="InterPro"/>
</dbReference>
<dbReference type="InterPro" id="IPR017956">
    <property type="entry name" value="AT_hook_DNA-bd_motif"/>
</dbReference>
<feature type="region of interest" description="Disordered" evidence="3">
    <location>
        <begin position="1"/>
        <end position="205"/>
    </location>
</feature>
<feature type="compositionally biased region" description="Polar residues" evidence="3">
    <location>
        <begin position="678"/>
        <end position="702"/>
    </location>
</feature>
<feature type="region of interest" description="Disordered" evidence="3">
    <location>
        <begin position="252"/>
        <end position="395"/>
    </location>
</feature>
<reference evidence="4" key="1">
    <citation type="journal article" date="2020" name="Stud. Mycol.">
        <title>101 Dothideomycetes genomes: a test case for predicting lifestyles and emergence of pathogens.</title>
        <authorList>
            <person name="Haridas S."/>
            <person name="Albert R."/>
            <person name="Binder M."/>
            <person name="Bloem J."/>
            <person name="Labutti K."/>
            <person name="Salamov A."/>
            <person name="Andreopoulos B."/>
            <person name="Baker S."/>
            <person name="Barry K."/>
            <person name="Bills G."/>
            <person name="Bluhm B."/>
            <person name="Cannon C."/>
            <person name="Castanera R."/>
            <person name="Culley D."/>
            <person name="Daum C."/>
            <person name="Ezra D."/>
            <person name="Gonzalez J."/>
            <person name="Henrissat B."/>
            <person name="Kuo A."/>
            <person name="Liang C."/>
            <person name="Lipzen A."/>
            <person name="Lutzoni F."/>
            <person name="Magnuson J."/>
            <person name="Mondo S."/>
            <person name="Nolan M."/>
            <person name="Ohm R."/>
            <person name="Pangilinan J."/>
            <person name="Park H.-J."/>
            <person name="Ramirez L."/>
            <person name="Alfaro M."/>
            <person name="Sun H."/>
            <person name="Tritt A."/>
            <person name="Yoshinaga Y."/>
            <person name="Zwiers L.-H."/>
            <person name="Turgeon B."/>
            <person name="Goodwin S."/>
            <person name="Spatafora J."/>
            <person name="Crous P."/>
            <person name="Grigoriev I."/>
        </authorList>
    </citation>
    <scope>NUCLEOTIDE SEQUENCE</scope>
    <source>
        <strain evidence="4">CBS 161.51</strain>
    </source>
</reference>
<evidence type="ECO:0000256" key="2">
    <source>
        <dbReference type="ARBA" id="ARBA00023242"/>
    </source>
</evidence>
<comment type="subcellular location">
    <subcellularLocation>
        <location evidence="1">Nucleus</location>
    </subcellularLocation>
</comment>
<dbReference type="Proteomes" id="UP000800038">
    <property type="component" value="Unassembled WGS sequence"/>
</dbReference>
<feature type="compositionally biased region" description="Polar residues" evidence="3">
    <location>
        <begin position="64"/>
        <end position="74"/>
    </location>
</feature>
<dbReference type="PROSITE" id="PS00354">
    <property type="entry name" value="HMGI_Y"/>
    <property type="match status" value="1"/>
</dbReference>
<feature type="compositionally biased region" description="Low complexity" evidence="3">
    <location>
        <begin position="624"/>
        <end position="637"/>
    </location>
</feature>
<keyword evidence="5" id="KW-1185">Reference proteome</keyword>
<dbReference type="SMART" id="SM00384">
    <property type="entry name" value="AT_hook"/>
    <property type="match status" value="2"/>
</dbReference>
<sequence length="1267" mass="138823">MAPRGRSSMAGADGDRSYDSSPDPLALPMDDNNAMPRRKLAAKEGPTARSPSKQDRRLEASELIFSSPSKSMVMSTPRAGGASPWRIKVTVQAEPGSDEENTMSPSVKRLTRTKTTTVPLKDADIHTPAKRPRGRPRKSDAGSALKPKRNGTPAKRAARSKSRDTILRVGESSAADVDTDVPPKKRRGRPRKSVQPLTEDDNTIVVEVPQNLDTIAVEATPSLAAQPNTTSSKKSARFADVFIPAVDKTDATPQLSPIEHHGTPRRIYQGKSVGGRKATPHSKKVALVDLPSDEESDQDSHVLTPTSGEENEETHQVSHALAVSQHLQASLRTPSETPAQSSEAGDDAQAGALDDDDDDHHSVQAFEDDKEDDAHDLTNFAFDEGATRMPDDTTVLDSENFSMISVDSLPSNGRMGSPPKPDDLQTAAVPTIGALLQHEYLRPSPSHSTKSTAPPIDKPLPSSLDITGGLSIVPSRAVASPRYKTPAIDAEVPSVMPVIEPAQPAIPKSQTPGLGRAVTAGVALQGLLDPSRLTPGPSQKALDEKRDRLNDLFRGFSEGSRRELQANLRLGEQLAEDQASEQPAPAVSSPIKSQPAAAPKESVFRTQRKYRESRLLTPEDQDHVVTPAEPATEPTVTFNDVQYPILNVEEVDTAPPSPARSENEMSWRTDTPPAKLDTATSGYSHTIGSEQKESIVTANKPIQQVDYADIWQEEASRSSNSAESDNIPAEKSPQLQDLFTDDGPIMPARGKLPRTWRRKNESNFYYSDEAESPQQPSLARTESAGSAAEEPDMNEVVVVEDQAHEDQQMEDDEDSENGSDASDDTGMFFQSNMPNVFDKNRPSRFEQRQQKTEKLSLSSLLDQGESLLPDSSPPVVTKKSSPTTKTNPFLDTPPRFPALMSSPKKSSPLRREIRGSDISSSTLQRFEDESTLPLAQSSPFHTIVDGESMISAASDQRQIRMEMEGSTVSTIRRVRNEADGYLDAYEPQERSLNEITEVTEPSRTWQQGRSVLASNPSKMQQNFVQSMLSSSRKPVPLFNALERPHGVEDEESDGSSNHQDTEASSEAGLQPNTAPQPQESLFSRVKSTIFRPSPPAPHPIISRLYPLPKVEPWTKTHYKALDKLYAMHLKHPALFCASVSPPTPLSNTNGYLLRQFISATDNMPFVDAIFHAWGYEMLMSEELVVLCSVFMELMSLESIQEYEEKSGRNIQMGNCVPGRAGDAITGEEVLRRLATVVLGEAVRRDEKAGMEIDRSRGLEIEWPRQRR</sequence>
<dbReference type="AlphaFoldDB" id="A0A6A5SZJ6"/>
<feature type="region of interest" description="Disordered" evidence="3">
    <location>
        <begin position="442"/>
        <end position="466"/>
    </location>
</feature>
<keyword evidence="2" id="KW-0539">Nucleus</keyword>
<evidence type="ECO:0000256" key="3">
    <source>
        <dbReference type="SAM" id="MobiDB-lite"/>
    </source>
</evidence>
<accession>A0A6A5SZJ6</accession>
<feature type="compositionally biased region" description="Basic and acidic residues" evidence="3">
    <location>
        <begin position="838"/>
        <end position="854"/>
    </location>
</feature>
<organism evidence="4 5">
    <name type="scientific">Clathrospora elynae</name>
    <dbReference type="NCBI Taxonomy" id="706981"/>
    <lineage>
        <taxon>Eukaryota</taxon>
        <taxon>Fungi</taxon>
        <taxon>Dikarya</taxon>
        <taxon>Ascomycota</taxon>
        <taxon>Pezizomycotina</taxon>
        <taxon>Dothideomycetes</taxon>
        <taxon>Pleosporomycetidae</taxon>
        <taxon>Pleosporales</taxon>
        <taxon>Diademaceae</taxon>
        <taxon>Clathrospora</taxon>
    </lineage>
</organism>
<feature type="compositionally biased region" description="Acidic residues" evidence="3">
    <location>
        <begin position="808"/>
        <end position="823"/>
    </location>
</feature>
<proteinExistence type="predicted"/>
<dbReference type="GO" id="GO:0005634">
    <property type="term" value="C:nucleus"/>
    <property type="evidence" value="ECO:0007669"/>
    <property type="project" value="UniProtKB-SubCell"/>
</dbReference>